<accession>A0A915WRF6</accession>
<dbReference type="AlphaFoldDB" id="A0A915WRF6"/>
<dbReference type="KEGG" id="naer:MJ1_0395"/>
<evidence type="ECO:0000313" key="2">
    <source>
        <dbReference type="Proteomes" id="UP001055553"/>
    </source>
</evidence>
<dbReference type="InterPro" id="IPR027396">
    <property type="entry name" value="DsrEFH-like"/>
</dbReference>
<dbReference type="GeneID" id="74568342"/>
<dbReference type="Proteomes" id="UP001055553">
    <property type="component" value="Chromosome"/>
</dbReference>
<dbReference type="SUPFAM" id="SSF75169">
    <property type="entry name" value="DsrEFH-like"/>
    <property type="match status" value="1"/>
</dbReference>
<dbReference type="EMBL" id="AP019769">
    <property type="protein sequence ID" value="BBL45558.1"/>
    <property type="molecule type" value="Genomic_DNA"/>
</dbReference>
<sequence>MVKFLIVLKSSDHLDIKTGLNIAINLKINGAEDVKVLYLGPAISFLTKKLENEQFNEQINKIKNNNIKLYACQKSMENYGISKDNLIYVDEVNIGSKLMLDYSEKEYKILIF</sequence>
<dbReference type="Gene3D" id="3.40.1260.10">
    <property type="entry name" value="DsrEFH-like"/>
    <property type="match status" value="1"/>
</dbReference>
<reference evidence="2" key="1">
    <citation type="journal article" date="2022" name="Int. J. Syst. Evol. Microbiol.">
        <title>Nanobdella aerobiophila gen. nov., sp. nov., a thermoacidophilic, obligate ectosymbiotic archaeon, and proposal of Nanobdellaceae fam. nov., Nanobdellales ord. nov. and Nanobdellia class. nov.</title>
        <authorList>
            <person name="Kato S."/>
            <person name="Ogasawara A."/>
            <person name="Itoh T."/>
            <person name="Sakai H.D."/>
            <person name="Shimizu M."/>
            <person name="Yuki M."/>
            <person name="Kaneko M."/>
            <person name="Takashina T."/>
            <person name="Ohkuma M."/>
        </authorList>
    </citation>
    <scope>NUCLEOTIDE SEQUENCE [LARGE SCALE GENOMIC DNA]</scope>
    <source>
        <strain evidence="2">MJ1</strain>
    </source>
</reference>
<keyword evidence="2" id="KW-1185">Reference proteome</keyword>
<gene>
    <name evidence="1" type="ORF">MJ1_0395</name>
</gene>
<name>A0A915WRF6_9ARCH</name>
<dbReference type="InterPro" id="IPR003787">
    <property type="entry name" value="Sulphur_relay_DsrE/F-like"/>
</dbReference>
<proteinExistence type="predicted"/>
<dbReference type="RefSeq" id="WP_258392876.1">
    <property type="nucleotide sequence ID" value="NZ_AP019769.1"/>
</dbReference>
<protein>
    <submittedName>
        <fullName evidence="1">DsrE/DsrF-like family protein</fullName>
    </submittedName>
</protein>
<dbReference type="Pfam" id="PF02635">
    <property type="entry name" value="DsrE"/>
    <property type="match status" value="1"/>
</dbReference>
<evidence type="ECO:0000313" key="1">
    <source>
        <dbReference type="EMBL" id="BBL45558.1"/>
    </source>
</evidence>
<organism evidence="1 2">
    <name type="scientific">Nanobdella aerobiophila</name>
    <dbReference type="NCBI Taxonomy" id="2586965"/>
    <lineage>
        <taxon>Archaea</taxon>
        <taxon>Nanobdellota</taxon>
        <taxon>Nanobdellia</taxon>
        <taxon>Nanobdellales</taxon>
        <taxon>Nanobdellaceae</taxon>
        <taxon>Nanobdella</taxon>
    </lineage>
</organism>